<comment type="caution">
    <text evidence="4">The sequence shown here is derived from an EMBL/GenBank/DDBJ whole genome shotgun (WGS) entry which is preliminary data.</text>
</comment>
<evidence type="ECO:0000313" key="5">
    <source>
        <dbReference type="Proteomes" id="UP000708208"/>
    </source>
</evidence>
<gene>
    <name evidence="4" type="ORF">AFUS01_LOCUS1840</name>
</gene>
<evidence type="ECO:0000313" key="4">
    <source>
        <dbReference type="EMBL" id="CAG7667494.1"/>
    </source>
</evidence>
<protein>
    <submittedName>
        <fullName evidence="4">Uncharacterized protein</fullName>
    </submittedName>
</protein>
<keyword evidence="1" id="KW-0433">Leucine-rich repeat</keyword>
<dbReference type="InterPro" id="IPR050216">
    <property type="entry name" value="LRR_domain-containing"/>
</dbReference>
<sequence>MSIRGRICNCGRNGNAEEAPRNNYSRPPRPPTRPVKRSQLQEILTKKVETIVSFQNQNITKVNRSEIEKYEKYLGFDFSHNALDFTNDLCSAFKYIKFLNLSHNNLTALPQDLHLMENLAVLDVTHNQISKLPMNLHLMMRLEWLDVRKNPFLETWNSRKGSTINDFDPQQFAFQIRSFMKAARDWRDHNLKKRAQELAEFLIICPPQQPSQDDADYDLSQDDYRECPLYKLAGSPSHDLKKQIAVLEKGYSKS</sequence>
<evidence type="ECO:0000256" key="2">
    <source>
        <dbReference type="ARBA" id="ARBA00022737"/>
    </source>
</evidence>
<dbReference type="PROSITE" id="PS51450">
    <property type="entry name" value="LRR"/>
    <property type="match status" value="2"/>
</dbReference>
<dbReference type="Pfam" id="PF13855">
    <property type="entry name" value="LRR_8"/>
    <property type="match status" value="1"/>
</dbReference>
<organism evidence="4 5">
    <name type="scientific">Allacma fusca</name>
    <dbReference type="NCBI Taxonomy" id="39272"/>
    <lineage>
        <taxon>Eukaryota</taxon>
        <taxon>Metazoa</taxon>
        <taxon>Ecdysozoa</taxon>
        <taxon>Arthropoda</taxon>
        <taxon>Hexapoda</taxon>
        <taxon>Collembola</taxon>
        <taxon>Symphypleona</taxon>
        <taxon>Sminthuridae</taxon>
        <taxon>Allacma</taxon>
    </lineage>
</organism>
<feature type="region of interest" description="Disordered" evidence="3">
    <location>
        <begin position="12"/>
        <end position="38"/>
    </location>
</feature>
<dbReference type="OrthoDB" id="7535445at2759"/>
<name>A0A8J2J795_9HEXA</name>
<dbReference type="PANTHER" id="PTHR48051">
    <property type="match status" value="1"/>
</dbReference>
<proteinExistence type="predicted"/>
<dbReference type="Proteomes" id="UP000708208">
    <property type="component" value="Unassembled WGS sequence"/>
</dbReference>
<keyword evidence="2" id="KW-0677">Repeat</keyword>
<evidence type="ECO:0000256" key="1">
    <source>
        <dbReference type="ARBA" id="ARBA00022614"/>
    </source>
</evidence>
<reference evidence="4" key="1">
    <citation type="submission" date="2021-06" db="EMBL/GenBank/DDBJ databases">
        <authorList>
            <person name="Hodson N. C."/>
            <person name="Mongue J. A."/>
            <person name="Jaron S. K."/>
        </authorList>
    </citation>
    <scope>NUCLEOTIDE SEQUENCE</scope>
</reference>
<evidence type="ECO:0000256" key="3">
    <source>
        <dbReference type="SAM" id="MobiDB-lite"/>
    </source>
</evidence>
<dbReference type="PANTHER" id="PTHR48051:SF1">
    <property type="entry name" value="RAS SUPPRESSOR PROTEIN 1"/>
    <property type="match status" value="1"/>
</dbReference>
<dbReference type="GO" id="GO:0005737">
    <property type="term" value="C:cytoplasm"/>
    <property type="evidence" value="ECO:0007669"/>
    <property type="project" value="TreeGrafter"/>
</dbReference>
<dbReference type="AlphaFoldDB" id="A0A8J2J795"/>
<dbReference type="InterPro" id="IPR001611">
    <property type="entry name" value="Leu-rich_rpt"/>
</dbReference>
<dbReference type="EMBL" id="CAJVCH010010492">
    <property type="protein sequence ID" value="CAG7667494.1"/>
    <property type="molecule type" value="Genomic_DNA"/>
</dbReference>
<accession>A0A8J2J795</accession>
<keyword evidence="5" id="KW-1185">Reference proteome</keyword>